<evidence type="ECO:0000313" key="2">
    <source>
        <dbReference type="EMBL" id="CAD1846886.1"/>
    </source>
</evidence>
<feature type="compositionally biased region" description="Basic and acidic residues" evidence="1">
    <location>
        <begin position="54"/>
        <end position="66"/>
    </location>
</feature>
<evidence type="ECO:0008006" key="3">
    <source>
        <dbReference type="Google" id="ProtNLM"/>
    </source>
</evidence>
<protein>
    <recommendedName>
        <fullName evidence="3">Protein PHYTOCHROME KINASE SUBSTRATE 1-like</fullName>
    </recommendedName>
</protein>
<proteinExistence type="predicted"/>
<dbReference type="PANTHER" id="PTHR33781">
    <property type="entry name" value="PROTEIN PHYTOCHROME KINASE SUBSTRATE 1-RELATED"/>
    <property type="match status" value="1"/>
</dbReference>
<dbReference type="GO" id="GO:0009638">
    <property type="term" value="P:phototropism"/>
    <property type="evidence" value="ECO:0007669"/>
    <property type="project" value="InterPro"/>
</dbReference>
<feature type="region of interest" description="Disordered" evidence="1">
    <location>
        <begin position="1"/>
        <end position="29"/>
    </location>
</feature>
<name>A0A6V7QVV7_ANACO</name>
<dbReference type="EMBL" id="CAJEUB010000025">
    <property type="protein sequence ID" value="CAD1846886.1"/>
    <property type="molecule type" value="Genomic_DNA"/>
</dbReference>
<accession>A0A6V7QVV7</accession>
<dbReference type="InterPro" id="IPR039615">
    <property type="entry name" value="PKS"/>
</dbReference>
<feature type="region of interest" description="Disordered" evidence="1">
    <location>
        <begin position="54"/>
        <end position="114"/>
    </location>
</feature>
<evidence type="ECO:0000256" key="1">
    <source>
        <dbReference type="SAM" id="MobiDB-lite"/>
    </source>
</evidence>
<gene>
    <name evidence="2" type="ORF">CB5_LOCUS30097</name>
</gene>
<reference evidence="2" key="1">
    <citation type="submission" date="2020-07" db="EMBL/GenBank/DDBJ databases">
        <authorList>
            <person name="Lin J."/>
        </authorList>
    </citation>
    <scope>NUCLEOTIDE SEQUENCE</scope>
</reference>
<organism evidence="2">
    <name type="scientific">Ananas comosus var. bracteatus</name>
    <name type="common">red pineapple</name>
    <dbReference type="NCBI Taxonomy" id="296719"/>
    <lineage>
        <taxon>Eukaryota</taxon>
        <taxon>Viridiplantae</taxon>
        <taxon>Streptophyta</taxon>
        <taxon>Embryophyta</taxon>
        <taxon>Tracheophyta</taxon>
        <taxon>Spermatophyta</taxon>
        <taxon>Magnoliopsida</taxon>
        <taxon>Liliopsida</taxon>
        <taxon>Poales</taxon>
        <taxon>Bromeliaceae</taxon>
        <taxon>Bromelioideae</taxon>
        <taxon>Ananas</taxon>
    </lineage>
</organism>
<feature type="compositionally biased region" description="Low complexity" evidence="1">
    <location>
        <begin position="67"/>
        <end position="83"/>
    </location>
</feature>
<feature type="compositionally biased region" description="Polar residues" evidence="1">
    <location>
        <begin position="1"/>
        <end position="22"/>
    </location>
</feature>
<dbReference type="AlphaFoldDB" id="A0A6V7QVV7"/>
<dbReference type="PANTHER" id="PTHR33781:SF4">
    <property type="entry name" value="PROTEIN PHYTOCHROME KINASE SUBSTRATE 1"/>
    <property type="match status" value="1"/>
</dbReference>
<sequence length="349" mass="37576">MASINPQDDSFNSYLTPIASNRRQADDGEIDIFGAEKYFSGVMDGELERAAAEKIRAKKATEEKAPSAKSKSGTKSTTSSEASFNSRSNLLRDRRRRDKTPPPPPPPDKPRGRKFLGVFRCSCSGRNAVEVEAECEKARIAEAKEQIVRELRMERLGLGLREEALSFPPNLNPVAGKVTVGSGFKNGEEEEDDDVRSESSSELFELESISTNTGRFTESAPTTAYEPSEASIEWSVVTASAANLSVASQSECHAGKGGEAAAGRKGGSAHRPRLLMGCASHGAVNVATGTRRMPEKAASFEAGSATSLTMRYQMESLKKMEMGLARQHGGAAGHVAISRVQARPALYMR</sequence>